<gene>
    <name evidence="1" type="ORF">TM448A02781_0009</name>
    <name evidence="2" type="ORF">TM448B04411_0006</name>
</gene>
<accession>A0A6H1ZYM9</accession>
<dbReference type="AlphaFoldDB" id="A0A6H1ZYM9"/>
<dbReference type="EMBL" id="MT145073">
    <property type="protein sequence ID" value="QJI03268.1"/>
    <property type="molecule type" value="Genomic_DNA"/>
</dbReference>
<protein>
    <submittedName>
        <fullName evidence="1">Uncharacterized protein</fullName>
    </submittedName>
</protein>
<proteinExistence type="predicted"/>
<organism evidence="1">
    <name type="scientific">viral metagenome</name>
    <dbReference type="NCBI Taxonomy" id="1070528"/>
    <lineage>
        <taxon>unclassified sequences</taxon>
        <taxon>metagenomes</taxon>
        <taxon>organismal metagenomes</taxon>
    </lineage>
</organism>
<reference evidence="1" key="1">
    <citation type="submission" date="2020-03" db="EMBL/GenBank/DDBJ databases">
        <title>The deep terrestrial virosphere.</title>
        <authorList>
            <person name="Holmfeldt K."/>
            <person name="Nilsson E."/>
            <person name="Simone D."/>
            <person name="Lopez-Fernandez M."/>
            <person name="Wu X."/>
            <person name="de Brujin I."/>
            <person name="Lundin D."/>
            <person name="Andersson A."/>
            <person name="Bertilsson S."/>
            <person name="Dopson M."/>
        </authorList>
    </citation>
    <scope>NUCLEOTIDE SEQUENCE</scope>
    <source>
        <strain evidence="1">TM448A02781</strain>
        <strain evidence="2">TM448B04411</strain>
    </source>
</reference>
<dbReference type="EMBL" id="MT144346">
    <property type="protein sequence ID" value="QJA52521.1"/>
    <property type="molecule type" value="Genomic_DNA"/>
</dbReference>
<evidence type="ECO:0000313" key="2">
    <source>
        <dbReference type="EMBL" id="QJI03268.1"/>
    </source>
</evidence>
<sequence length="78" mass="8680">MEIKMTLINSGNTNIVKEFTNYDDAINYLASVNPSQKEEPVEETIEVPMEPIETLEVPTAIEVEGEAVSEVKPENVEV</sequence>
<name>A0A6H1ZYM9_9ZZZZ</name>
<evidence type="ECO:0000313" key="1">
    <source>
        <dbReference type="EMBL" id="QJA52521.1"/>
    </source>
</evidence>